<dbReference type="GO" id="GO:0061630">
    <property type="term" value="F:ubiquitin protein ligase activity"/>
    <property type="evidence" value="ECO:0007669"/>
    <property type="project" value="UniProtKB-EC"/>
</dbReference>
<name>B5LW90_9PHYC</name>
<keyword evidence="10" id="KW-0436">Ligase</keyword>
<evidence type="ECO:0000256" key="2">
    <source>
        <dbReference type="ARBA" id="ARBA00012483"/>
    </source>
</evidence>
<dbReference type="PANTHER" id="PTHR22937">
    <property type="entry name" value="E3 UBIQUITIN-PROTEIN LIGASE RNF165"/>
    <property type="match status" value="1"/>
</dbReference>
<dbReference type="KEGG" id="vg:6804908"/>
<proteinExistence type="predicted"/>
<evidence type="ECO:0000256" key="1">
    <source>
        <dbReference type="ARBA" id="ARBA00000900"/>
    </source>
</evidence>
<dbReference type="EC" id="2.3.2.27" evidence="2"/>
<dbReference type="PANTHER" id="PTHR22937:SF65">
    <property type="entry name" value="E3 UBIQUITIN-PROTEIN LIGASE ARK2C"/>
    <property type="match status" value="1"/>
</dbReference>
<dbReference type="EMBL" id="EU916176">
    <property type="protein sequence ID" value="ACH46753.1"/>
    <property type="molecule type" value="Genomic_DNA"/>
</dbReference>
<keyword evidence="11" id="KW-1185">Reference proteome</keyword>
<evidence type="ECO:0000256" key="3">
    <source>
        <dbReference type="ARBA" id="ARBA00022679"/>
    </source>
</evidence>
<accession>B5LW90</accession>
<dbReference type="SUPFAM" id="SSF57850">
    <property type="entry name" value="RING/U-box"/>
    <property type="match status" value="1"/>
</dbReference>
<reference evidence="10 11" key="1">
    <citation type="journal article" date="2009" name="Virology">
        <title>Genomic analysis of the smallest giant virus--Feldmannia sp. virus 158.</title>
        <authorList>
            <person name="Schroeder D.C."/>
            <person name="Park Y."/>
            <person name="Yoon H.M."/>
            <person name="Lee Y.S."/>
            <person name="Kang S.W."/>
            <person name="Meints R.H."/>
            <person name="Ivey R.G."/>
            <person name="Choi T.J."/>
        </authorList>
    </citation>
    <scope>NUCLEOTIDE SEQUENCE [LARGE SCALE GENOMIC DNA]</scope>
    <source>
        <strain evidence="10">FsV-158</strain>
    </source>
</reference>
<dbReference type="InterPro" id="IPR045191">
    <property type="entry name" value="MBR1/2-like"/>
</dbReference>
<dbReference type="CDD" id="cd16454">
    <property type="entry name" value="RING-H2_PA-TM-RING"/>
    <property type="match status" value="1"/>
</dbReference>
<dbReference type="OrthoDB" id="16373at10239"/>
<evidence type="ECO:0000256" key="7">
    <source>
        <dbReference type="ARBA" id="ARBA00022833"/>
    </source>
</evidence>
<keyword evidence="4" id="KW-0479">Metal-binding</keyword>
<evidence type="ECO:0000259" key="9">
    <source>
        <dbReference type="PROSITE" id="PS50089"/>
    </source>
</evidence>
<evidence type="ECO:0000256" key="5">
    <source>
        <dbReference type="ARBA" id="ARBA00022771"/>
    </source>
</evidence>
<dbReference type="InterPro" id="IPR013083">
    <property type="entry name" value="Znf_RING/FYVE/PHD"/>
</dbReference>
<keyword evidence="7" id="KW-0862">Zinc</keyword>
<dbReference type="GO" id="GO:0016874">
    <property type="term" value="F:ligase activity"/>
    <property type="evidence" value="ECO:0007669"/>
    <property type="project" value="UniProtKB-KW"/>
</dbReference>
<evidence type="ECO:0000256" key="6">
    <source>
        <dbReference type="ARBA" id="ARBA00022786"/>
    </source>
</evidence>
<dbReference type="InterPro" id="IPR001841">
    <property type="entry name" value="Znf_RING"/>
</dbReference>
<evidence type="ECO:0000256" key="8">
    <source>
        <dbReference type="PROSITE-ProRule" id="PRU00175"/>
    </source>
</evidence>
<keyword evidence="3" id="KW-0808">Transferase</keyword>
<dbReference type="Gene3D" id="3.30.40.10">
    <property type="entry name" value="Zinc/RING finger domain, C3HC4 (zinc finger)"/>
    <property type="match status" value="1"/>
</dbReference>
<evidence type="ECO:0000313" key="10">
    <source>
        <dbReference type="EMBL" id="ACH46753.1"/>
    </source>
</evidence>
<dbReference type="Pfam" id="PF13639">
    <property type="entry name" value="zf-RING_2"/>
    <property type="match status" value="1"/>
</dbReference>
<dbReference type="Proteomes" id="UP000204092">
    <property type="component" value="Segment"/>
</dbReference>
<evidence type="ECO:0000313" key="11">
    <source>
        <dbReference type="Proteomes" id="UP000204092"/>
    </source>
</evidence>
<feature type="domain" description="RING-type" evidence="9">
    <location>
        <begin position="119"/>
        <end position="160"/>
    </location>
</feature>
<sequence length="164" mass="18749">MPRYDVNFSQGGYPIFRIFRIVPPKQPSPLTPTLLHKMASATGVYKKDVSDALELLRKAITRVYRDAGDVDAVAHAEAKIGQILMKTLRRFNYRPSSFPKVAQVLRFKAIRVRKLDEVCVICQEKTSFETSVRILDCGHFFHHACVQEWLKRSPTCPTCRQSVP</sequence>
<evidence type="ECO:0000256" key="4">
    <source>
        <dbReference type="ARBA" id="ARBA00022723"/>
    </source>
</evidence>
<dbReference type="GO" id="GO:0008270">
    <property type="term" value="F:zinc ion binding"/>
    <property type="evidence" value="ECO:0007669"/>
    <property type="project" value="UniProtKB-KW"/>
</dbReference>
<dbReference type="PROSITE" id="PS50089">
    <property type="entry name" value="ZF_RING_2"/>
    <property type="match status" value="1"/>
</dbReference>
<dbReference type="SMART" id="SM00184">
    <property type="entry name" value="RING"/>
    <property type="match status" value="1"/>
</dbReference>
<dbReference type="GeneID" id="6804908"/>
<comment type="catalytic activity">
    <reaction evidence="1">
        <text>S-ubiquitinyl-[E2 ubiquitin-conjugating enzyme]-L-cysteine + [acceptor protein]-L-lysine = [E2 ubiquitin-conjugating enzyme]-L-cysteine + N(6)-ubiquitinyl-[acceptor protein]-L-lysine.</text>
        <dbReference type="EC" id="2.3.2.27"/>
    </reaction>
</comment>
<protein>
    <recommendedName>
        <fullName evidence="2">RING-type E3 ubiquitin transferase</fullName>
        <ecNumber evidence="2">2.3.2.27</ecNumber>
    </recommendedName>
</protein>
<organism evidence="10 11">
    <name type="scientific">Feldmannia species virus</name>
    <dbReference type="NCBI Taxonomy" id="39420"/>
    <lineage>
        <taxon>Viruses</taxon>
        <taxon>Varidnaviria</taxon>
        <taxon>Bamfordvirae</taxon>
        <taxon>Nucleocytoviricota</taxon>
        <taxon>Megaviricetes</taxon>
        <taxon>Algavirales</taxon>
        <taxon>Phycodnaviridae</taxon>
        <taxon>Phaeovirus</taxon>
        <taxon>Phaeovirus feldmanniae</taxon>
    </lineage>
</organism>
<keyword evidence="5 8" id="KW-0863">Zinc-finger</keyword>
<dbReference type="RefSeq" id="YP_002154623.1">
    <property type="nucleotide sequence ID" value="NC_011183.1"/>
</dbReference>
<keyword evidence="6" id="KW-0833">Ubl conjugation pathway</keyword>